<gene>
    <name evidence="1" type="ORF">NCGR_LOCUS17473</name>
</gene>
<evidence type="ECO:0000313" key="2">
    <source>
        <dbReference type="Proteomes" id="UP000604825"/>
    </source>
</evidence>
<keyword evidence="2" id="KW-1185">Reference proteome</keyword>
<comment type="caution">
    <text evidence="1">The sequence shown here is derived from an EMBL/GenBank/DDBJ whole genome shotgun (WGS) entry which is preliminary data.</text>
</comment>
<evidence type="ECO:0000313" key="1">
    <source>
        <dbReference type="EMBL" id="CAD6225427.1"/>
    </source>
</evidence>
<dbReference type="EMBL" id="CAJGYO010000004">
    <property type="protein sequence ID" value="CAD6225427.1"/>
    <property type="molecule type" value="Genomic_DNA"/>
</dbReference>
<proteinExistence type="predicted"/>
<sequence length="177" mass="18199">MQARKPSPTPGGASSSTARRYLRLAVVSVGRARPQVVAAGAELAPACRTGHNLRRGLRRWWGRAGVGRGATVGEGGGRAATGTGGAMLWMPLGMGAPWGGDEGRVVGGAMEAASLGGGSWGWGAGWRGVAAMEDLEEDEHRADLLSMFFSDGGLGKSRDFGDTWGRDKDGALLACCA</sequence>
<accession>A0A811NPI2</accession>
<organism evidence="1 2">
    <name type="scientific">Miscanthus lutarioriparius</name>
    <dbReference type="NCBI Taxonomy" id="422564"/>
    <lineage>
        <taxon>Eukaryota</taxon>
        <taxon>Viridiplantae</taxon>
        <taxon>Streptophyta</taxon>
        <taxon>Embryophyta</taxon>
        <taxon>Tracheophyta</taxon>
        <taxon>Spermatophyta</taxon>
        <taxon>Magnoliopsida</taxon>
        <taxon>Liliopsida</taxon>
        <taxon>Poales</taxon>
        <taxon>Poaceae</taxon>
        <taxon>PACMAD clade</taxon>
        <taxon>Panicoideae</taxon>
        <taxon>Andropogonodae</taxon>
        <taxon>Andropogoneae</taxon>
        <taxon>Saccharinae</taxon>
        <taxon>Miscanthus</taxon>
    </lineage>
</organism>
<dbReference type="Proteomes" id="UP000604825">
    <property type="component" value="Unassembled WGS sequence"/>
</dbReference>
<name>A0A811NPI2_9POAL</name>
<protein>
    <submittedName>
        <fullName evidence="1">Uncharacterized protein</fullName>
    </submittedName>
</protein>
<dbReference type="AlphaFoldDB" id="A0A811NPI2"/>
<reference evidence="1" key="1">
    <citation type="submission" date="2020-10" db="EMBL/GenBank/DDBJ databases">
        <authorList>
            <person name="Han B."/>
            <person name="Lu T."/>
            <person name="Zhao Q."/>
            <person name="Huang X."/>
            <person name="Zhao Y."/>
        </authorList>
    </citation>
    <scope>NUCLEOTIDE SEQUENCE</scope>
</reference>